<feature type="compositionally biased region" description="Low complexity" evidence="3">
    <location>
        <begin position="380"/>
        <end position="417"/>
    </location>
</feature>
<dbReference type="GO" id="GO:0005737">
    <property type="term" value="C:cytoplasm"/>
    <property type="evidence" value="ECO:0007669"/>
    <property type="project" value="TreeGrafter"/>
</dbReference>
<name>A0AAV6RN42_SOLSE</name>
<gene>
    <name evidence="6" type="ORF">JOB18_017788</name>
</gene>
<dbReference type="InterPro" id="IPR035758">
    <property type="entry name" value="NoxO1_SH3_2"/>
</dbReference>
<sequence length="499" mass="55780">MTADQRCVITARIIGAVQKTKPKLKTFMISVLWSDNAEVIVYRSFQDFKKFHRDLKKRFPNMNPFQKKNRVIPKFHGKARRSSLPQKGSKRSVLRMKFLESYCDKLLQCEQNIIQSSEVTYFFTPKDQDLESDFTTNSVMTLLSDDMPDGGSGGDVSRQHAGNVSHPFVTQTYRCIAPYETKDTKNRAFNVDVDERLDVLIKDPAGWWLVEKEDKRMAWFPAPFLELLEGEDDDDAGFQLAGSLYCAVRSYSTKKEDEVSVPIGSVVEVLRKSDNGWWLIRLNGKAGYVPAMYLKPYNNPRAGIFSMQRKMHSSTLHLESRRESEASYSSSITEETNPGRGQPTAPGRIHKARSLDVLSETWLQGQAARGASTADSRKYSTSTESSFSGLSSSSESSQSLSPSPVSVDLPSVSPQPSTSSHGNTSPDFSNTSPDSQRSKSSDGAPRVPARPRTEEILTRCTTLTRKAALATKTVLRNQQFEASMADNSHYGHSDKIHVL</sequence>
<feature type="region of interest" description="Disordered" evidence="3">
    <location>
        <begin position="367"/>
        <end position="455"/>
    </location>
</feature>
<dbReference type="GO" id="GO:0035091">
    <property type="term" value="F:phosphatidylinositol binding"/>
    <property type="evidence" value="ECO:0007669"/>
    <property type="project" value="InterPro"/>
</dbReference>
<dbReference type="CDD" id="cd12024">
    <property type="entry name" value="SH3_NoxO1_2"/>
    <property type="match status" value="1"/>
</dbReference>
<keyword evidence="7" id="KW-1185">Reference proteome</keyword>
<evidence type="ECO:0000256" key="2">
    <source>
        <dbReference type="PROSITE-ProRule" id="PRU00192"/>
    </source>
</evidence>
<evidence type="ECO:0000259" key="4">
    <source>
        <dbReference type="PROSITE" id="PS50002"/>
    </source>
</evidence>
<dbReference type="FunFam" id="2.30.30.40:FF:000233">
    <property type="entry name" value="NADPH oxidase organizer 1"/>
    <property type="match status" value="1"/>
</dbReference>
<dbReference type="Pfam" id="PF14604">
    <property type="entry name" value="SH3_9"/>
    <property type="match status" value="1"/>
</dbReference>
<feature type="domain" description="SH3" evidence="4">
    <location>
        <begin position="240"/>
        <end position="299"/>
    </location>
</feature>
<dbReference type="PROSITE" id="PS50195">
    <property type="entry name" value="PX"/>
    <property type="match status" value="1"/>
</dbReference>
<dbReference type="InterPro" id="IPR001452">
    <property type="entry name" value="SH3_domain"/>
</dbReference>
<accession>A0AAV6RN42</accession>
<dbReference type="InterPro" id="IPR051228">
    <property type="entry name" value="NADPH_Oxidase/PX-Domain"/>
</dbReference>
<dbReference type="EMBL" id="JAGKHQ010000010">
    <property type="protein sequence ID" value="KAG7506883.1"/>
    <property type="molecule type" value="Genomic_DNA"/>
</dbReference>
<evidence type="ECO:0000259" key="5">
    <source>
        <dbReference type="PROSITE" id="PS50195"/>
    </source>
</evidence>
<dbReference type="GO" id="GO:0016176">
    <property type="term" value="F:superoxide-generating NADPH oxidase activator activity"/>
    <property type="evidence" value="ECO:0007669"/>
    <property type="project" value="TreeGrafter"/>
</dbReference>
<feature type="compositionally biased region" description="Polar residues" evidence="3">
    <location>
        <begin position="418"/>
        <end position="435"/>
    </location>
</feature>
<feature type="domain" description="SH3" evidence="4">
    <location>
        <begin position="168"/>
        <end position="230"/>
    </location>
</feature>
<evidence type="ECO:0000256" key="1">
    <source>
        <dbReference type="ARBA" id="ARBA00022443"/>
    </source>
</evidence>
<dbReference type="PROSITE" id="PS50002">
    <property type="entry name" value="SH3"/>
    <property type="match status" value="2"/>
</dbReference>
<comment type="caution">
    <text evidence="6">The sequence shown here is derived from an EMBL/GenBank/DDBJ whole genome shotgun (WGS) entry which is preliminary data.</text>
</comment>
<feature type="domain" description="PX" evidence="5">
    <location>
        <begin position="1"/>
        <end position="130"/>
    </location>
</feature>
<proteinExistence type="predicted"/>
<dbReference type="AlphaFoldDB" id="A0AAV6RN42"/>
<dbReference type="PANTHER" id="PTHR15706">
    <property type="entry name" value="SH3 MULTIPLE DOMAIN"/>
    <property type="match status" value="1"/>
</dbReference>
<dbReference type="SMART" id="SM00326">
    <property type="entry name" value="SH3"/>
    <property type="match status" value="2"/>
</dbReference>
<protein>
    <submittedName>
        <fullName evidence="6">NADPH oxidase organizer 1-like</fullName>
    </submittedName>
</protein>
<dbReference type="GO" id="GO:0042554">
    <property type="term" value="P:superoxide anion generation"/>
    <property type="evidence" value="ECO:0007669"/>
    <property type="project" value="TreeGrafter"/>
</dbReference>
<dbReference type="FunFam" id="2.30.30.40:FF:000219">
    <property type="entry name" value="NADPH oxidase organizer 1"/>
    <property type="match status" value="1"/>
</dbReference>
<evidence type="ECO:0000313" key="7">
    <source>
        <dbReference type="Proteomes" id="UP000693946"/>
    </source>
</evidence>
<dbReference type="SMART" id="SM00312">
    <property type="entry name" value="PX"/>
    <property type="match status" value="1"/>
</dbReference>
<evidence type="ECO:0000313" key="6">
    <source>
        <dbReference type="EMBL" id="KAG7506883.1"/>
    </source>
</evidence>
<organism evidence="6 7">
    <name type="scientific">Solea senegalensis</name>
    <name type="common">Senegalese sole</name>
    <dbReference type="NCBI Taxonomy" id="28829"/>
    <lineage>
        <taxon>Eukaryota</taxon>
        <taxon>Metazoa</taxon>
        <taxon>Chordata</taxon>
        <taxon>Craniata</taxon>
        <taxon>Vertebrata</taxon>
        <taxon>Euteleostomi</taxon>
        <taxon>Actinopterygii</taxon>
        <taxon>Neopterygii</taxon>
        <taxon>Teleostei</taxon>
        <taxon>Neoteleostei</taxon>
        <taxon>Acanthomorphata</taxon>
        <taxon>Carangaria</taxon>
        <taxon>Pleuronectiformes</taxon>
        <taxon>Pleuronectoidei</taxon>
        <taxon>Soleidae</taxon>
        <taxon>Solea</taxon>
    </lineage>
</organism>
<reference evidence="6 7" key="1">
    <citation type="journal article" date="2021" name="Sci. Rep.">
        <title>Chromosome anchoring in Senegalese sole (Solea senegalensis) reveals sex-associated markers and genome rearrangements in flatfish.</title>
        <authorList>
            <person name="Guerrero-Cozar I."/>
            <person name="Gomez-Garrido J."/>
            <person name="Berbel C."/>
            <person name="Martinez-Blanch J.F."/>
            <person name="Alioto T."/>
            <person name="Claros M.G."/>
            <person name="Gagnaire P.A."/>
            <person name="Manchado M."/>
        </authorList>
    </citation>
    <scope>NUCLEOTIDE SEQUENCE [LARGE SCALE GENOMIC DNA]</scope>
    <source>
        <strain evidence="6">Sse05_10M</strain>
    </source>
</reference>
<feature type="region of interest" description="Disordered" evidence="3">
    <location>
        <begin position="315"/>
        <end position="348"/>
    </location>
</feature>
<dbReference type="Pfam" id="PF00787">
    <property type="entry name" value="PX"/>
    <property type="match status" value="1"/>
</dbReference>
<keyword evidence="1 2" id="KW-0728">SH3 domain</keyword>
<dbReference type="PANTHER" id="PTHR15706:SF10">
    <property type="entry name" value="NADPH OXIDASE ORGANIZER 1"/>
    <property type="match status" value="1"/>
</dbReference>
<dbReference type="Proteomes" id="UP000693946">
    <property type="component" value="Linkage Group LG18"/>
</dbReference>
<dbReference type="InterPro" id="IPR001683">
    <property type="entry name" value="PX_dom"/>
</dbReference>
<evidence type="ECO:0000256" key="3">
    <source>
        <dbReference type="SAM" id="MobiDB-lite"/>
    </source>
</evidence>
<feature type="compositionally biased region" description="Low complexity" evidence="3">
    <location>
        <begin position="326"/>
        <end position="336"/>
    </location>
</feature>